<dbReference type="Proteomes" id="UP000033710">
    <property type="component" value="Unassembled WGS sequence"/>
</dbReference>
<name>A0A0F2ME98_SPOSC</name>
<dbReference type="GO" id="GO:0001228">
    <property type="term" value="F:DNA-binding transcription activator activity, RNA polymerase II-specific"/>
    <property type="evidence" value="ECO:0007669"/>
    <property type="project" value="TreeGrafter"/>
</dbReference>
<evidence type="ECO:0000256" key="3">
    <source>
        <dbReference type="SAM" id="Phobius"/>
    </source>
</evidence>
<evidence type="ECO:0000256" key="2">
    <source>
        <dbReference type="SAM" id="MobiDB-lite"/>
    </source>
</evidence>
<reference evidence="5 6" key="2">
    <citation type="journal article" date="2015" name="Eukaryot. Cell">
        <title>Asexual propagation of a virulent clone complex in a human and feline outbreak of sporotrichosis.</title>
        <authorList>
            <person name="Teixeira Mde M."/>
            <person name="Rodrigues A.M."/>
            <person name="Tsui C.K."/>
            <person name="de Almeida L.G."/>
            <person name="Van Diepeningen A.D."/>
            <person name="van den Ende B.G."/>
            <person name="Fernandes G.F."/>
            <person name="Kano R."/>
            <person name="Hamelin R.C."/>
            <person name="Lopes-Bezerra L.M."/>
            <person name="Vasconcelos A.T."/>
            <person name="de Hoog S."/>
            <person name="de Camargo Z.P."/>
            <person name="Felipe M.S."/>
        </authorList>
    </citation>
    <scope>NUCLEOTIDE SEQUENCE [LARGE SCALE GENOMIC DNA]</scope>
    <source>
        <strain evidence="5 6">1099-18</strain>
    </source>
</reference>
<evidence type="ECO:0000313" key="5">
    <source>
        <dbReference type="EMBL" id="KJR87947.1"/>
    </source>
</evidence>
<gene>
    <name evidence="5" type="ORF">SPSK_07203</name>
</gene>
<organism evidence="5 6">
    <name type="scientific">Sporothrix schenckii 1099-18</name>
    <dbReference type="NCBI Taxonomy" id="1397361"/>
    <lineage>
        <taxon>Eukaryota</taxon>
        <taxon>Fungi</taxon>
        <taxon>Dikarya</taxon>
        <taxon>Ascomycota</taxon>
        <taxon>Pezizomycotina</taxon>
        <taxon>Sordariomycetes</taxon>
        <taxon>Sordariomycetidae</taxon>
        <taxon>Ophiostomatales</taxon>
        <taxon>Ophiostomataceae</taxon>
        <taxon>Sporothrix</taxon>
    </lineage>
</organism>
<dbReference type="RefSeq" id="XP_016590623.1">
    <property type="nucleotide sequence ID" value="XM_016733867.1"/>
</dbReference>
<dbReference type="AlphaFoldDB" id="A0A0F2ME98"/>
<dbReference type="Pfam" id="PF00172">
    <property type="entry name" value="Zn_clus"/>
    <property type="match status" value="1"/>
</dbReference>
<keyword evidence="1" id="KW-0539">Nucleus</keyword>
<protein>
    <recommendedName>
        <fullName evidence="4">Zn(2)-C6 fungal-type domain-containing protein</fullName>
    </recommendedName>
</protein>
<dbReference type="InterPro" id="IPR036864">
    <property type="entry name" value="Zn2-C6_fun-type_DNA-bd_sf"/>
</dbReference>
<dbReference type="PROSITE" id="PS00463">
    <property type="entry name" value="ZN2_CY6_FUNGAL_1"/>
    <property type="match status" value="1"/>
</dbReference>
<dbReference type="InterPro" id="IPR001138">
    <property type="entry name" value="Zn2Cys6_DnaBD"/>
</dbReference>
<evidence type="ECO:0000313" key="6">
    <source>
        <dbReference type="Proteomes" id="UP000033710"/>
    </source>
</evidence>
<proteinExistence type="predicted"/>
<feature type="domain" description="Zn(2)-C6 fungal-type" evidence="4">
    <location>
        <begin position="54"/>
        <end position="84"/>
    </location>
</feature>
<reference evidence="5 6" key="1">
    <citation type="journal article" date="2014" name="BMC Genomics">
        <title>Comparative genomics of the major fungal agents of human and animal Sporotrichosis: Sporothrix schenckii and Sporothrix brasiliensis.</title>
        <authorList>
            <person name="Teixeira M.M."/>
            <person name="de Almeida L.G."/>
            <person name="Kubitschek-Barreira P."/>
            <person name="Alves F.L."/>
            <person name="Kioshima E.S."/>
            <person name="Abadio A.K."/>
            <person name="Fernandes L."/>
            <person name="Derengowski L.S."/>
            <person name="Ferreira K.S."/>
            <person name="Souza R.C."/>
            <person name="Ruiz J.C."/>
            <person name="de Andrade N.C."/>
            <person name="Paes H.C."/>
            <person name="Nicola A.M."/>
            <person name="Albuquerque P."/>
            <person name="Gerber A.L."/>
            <person name="Martins V.P."/>
            <person name="Peconick L.D."/>
            <person name="Neto A.V."/>
            <person name="Chaucanez C.B."/>
            <person name="Silva P.A."/>
            <person name="Cunha O.L."/>
            <person name="de Oliveira F.F."/>
            <person name="dos Santos T.C."/>
            <person name="Barros A.L."/>
            <person name="Soares M.A."/>
            <person name="de Oliveira L.M."/>
            <person name="Marini M.M."/>
            <person name="Villalobos-Duno H."/>
            <person name="Cunha M.M."/>
            <person name="de Hoog S."/>
            <person name="da Silveira J.F."/>
            <person name="Henrissat B."/>
            <person name="Nino-Vega G.A."/>
            <person name="Cisalpino P.S."/>
            <person name="Mora-Montes H.M."/>
            <person name="Almeida S.R."/>
            <person name="Stajich J.E."/>
            <person name="Lopes-Bezerra L.M."/>
            <person name="Vasconcelos A.T."/>
            <person name="Felipe M.S."/>
        </authorList>
    </citation>
    <scope>NUCLEOTIDE SEQUENCE [LARGE SCALE GENOMIC DNA]</scope>
    <source>
        <strain evidence="5 6">1099-18</strain>
    </source>
</reference>
<feature type="compositionally biased region" description="Low complexity" evidence="2">
    <location>
        <begin position="408"/>
        <end position="425"/>
    </location>
</feature>
<dbReference type="EMBL" id="AXCR01000004">
    <property type="protein sequence ID" value="KJR87947.1"/>
    <property type="molecule type" value="Genomic_DNA"/>
</dbReference>
<keyword evidence="3" id="KW-1133">Transmembrane helix</keyword>
<dbReference type="OrthoDB" id="648861at2759"/>
<dbReference type="GeneID" id="27669144"/>
<sequence>MSATGRVRLPDAPAPGMFQVISLGDGGSTTTTNNNGNQIREYKRRRPHKKTRSGCLGCKQRRVKCDQAIPTCLRCRRNQRECVYESAEGTTASASRTDGRQAEGGQNEATSAARANRLTAIRSEARRVPPSPEGGSFSIGPGRAGHNRHHASGNALVPSGTTPLVPPLRLVRVQPFQVTSQELGTPSNELFYHFEVTGKDLFGMPNFMGPILPLALQFPHLRGTALASAAAHLTHKAPGFKAYHIAKHYQQTIALQNYQTALSTPFAVQGQLGVDVLLITAMLMNMLSFVMPLDENEAHIVWDGSMPGPPPPCADPDPDPRRSWVFSPHPNRLGWLALQMGLTPLLIATAPWREKSRLRLLFANSDDEQRTLSGTWQSLRRVPQPWLDLFGLQRDATPRPNFRRGGVTTPASTPTPTPTSSIPQPHNQTGDYAGMDTDGRPHVKTPRSGRSTPGAVGSGPGTPGSTTSTNTTTTTASTTSSGVEDTISEADRLYRAPLRVVAELIHMPPNDRTLLQYFQFIGQLDNGFRQKLLDRDEKALWLFGMWMGLLCRFSNVWWTRRRSRCDFRAIRLWLHLVGVGQRPGVDGQLWRTLLQDLDNTWGYHFDSDPIMRRM</sequence>
<dbReference type="CDD" id="cd00067">
    <property type="entry name" value="GAL4"/>
    <property type="match status" value="1"/>
</dbReference>
<feature type="compositionally biased region" description="Low complexity" evidence="2">
    <location>
        <begin position="463"/>
        <end position="483"/>
    </location>
</feature>
<keyword evidence="3" id="KW-0472">Membrane</keyword>
<comment type="caution">
    <text evidence="5">The sequence shown here is derived from an EMBL/GenBank/DDBJ whole genome shotgun (WGS) entry which is preliminary data.</text>
</comment>
<dbReference type="SUPFAM" id="SSF57701">
    <property type="entry name" value="Zn2/Cys6 DNA-binding domain"/>
    <property type="match status" value="1"/>
</dbReference>
<dbReference type="Gene3D" id="4.10.240.10">
    <property type="entry name" value="Zn(2)-C6 fungal-type DNA-binding domain"/>
    <property type="match status" value="1"/>
</dbReference>
<feature type="region of interest" description="Disordered" evidence="2">
    <location>
        <begin position="84"/>
        <end position="113"/>
    </location>
</feature>
<evidence type="ECO:0000259" key="4">
    <source>
        <dbReference type="PROSITE" id="PS50048"/>
    </source>
</evidence>
<dbReference type="PANTHER" id="PTHR47784">
    <property type="entry name" value="STEROL UPTAKE CONTROL PROTEIN 2"/>
    <property type="match status" value="1"/>
</dbReference>
<dbReference type="VEuPathDB" id="FungiDB:SPSK_07203"/>
<evidence type="ECO:0000256" key="1">
    <source>
        <dbReference type="ARBA" id="ARBA00023242"/>
    </source>
</evidence>
<feature type="region of interest" description="Disordered" evidence="2">
    <location>
        <begin position="395"/>
        <end position="485"/>
    </location>
</feature>
<dbReference type="PROSITE" id="PS50048">
    <property type="entry name" value="ZN2_CY6_FUNGAL_2"/>
    <property type="match status" value="1"/>
</dbReference>
<feature type="transmembrane region" description="Helical" evidence="3">
    <location>
        <begin position="539"/>
        <end position="558"/>
    </location>
</feature>
<accession>A0A0F2ME98</accession>
<dbReference type="KEGG" id="ssck:SPSK_07203"/>
<dbReference type="SMART" id="SM00066">
    <property type="entry name" value="GAL4"/>
    <property type="match status" value="1"/>
</dbReference>
<keyword evidence="3" id="KW-0812">Transmembrane</keyword>
<dbReference type="InterPro" id="IPR053157">
    <property type="entry name" value="Sterol_Uptake_Regulator"/>
</dbReference>
<dbReference type="GO" id="GO:0008270">
    <property type="term" value="F:zinc ion binding"/>
    <property type="evidence" value="ECO:0007669"/>
    <property type="project" value="InterPro"/>
</dbReference>
<dbReference type="PANTHER" id="PTHR47784:SF9">
    <property type="entry name" value="ZN(II)2CYS6 TRANSCRIPTION FACTOR (EUROFUNG)"/>
    <property type="match status" value="1"/>
</dbReference>